<comment type="caution">
    <text evidence="17">The sequence shown here is derived from an EMBL/GenBank/DDBJ whole genome shotgun (WGS) entry which is preliminary data.</text>
</comment>
<evidence type="ECO:0000313" key="18">
    <source>
        <dbReference type="Proteomes" id="UP000693946"/>
    </source>
</evidence>
<dbReference type="GO" id="GO:0007339">
    <property type="term" value="P:binding of sperm to zona pellucida"/>
    <property type="evidence" value="ECO:0007669"/>
    <property type="project" value="UniProtKB-UniRule"/>
</dbReference>
<evidence type="ECO:0000256" key="2">
    <source>
        <dbReference type="ARBA" id="ARBA00006735"/>
    </source>
</evidence>
<evidence type="ECO:0000256" key="10">
    <source>
        <dbReference type="ARBA" id="ARBA00022989"/>
    </source>
</evidence>
<evidence type="ECO:0000256" key="8">
    <source>
        <dbReference type="ARBA" id="ARBA00022692"/>
    </source>
</evidence>
<comment type="PTM">
    <text evidence="14">Proteolytically cleaved before the transmembrane segment to yield the secreted ectodomain incorporated in the zona pellucida.</text>
</comment>
<keyword evidence="12 14" id="KW-1015">Disulfide bond</keyword>
<dbReference type="AlphaFoldDB" id="A0AAV6RFR3"/>
<keyword evidence="4 14" id="KW-1003">Cell membrane</keyword>
<evidence type="ECO:0000256" key="14">
    <source>
        <dbReference type="RuleBase" id="RU367066"/>
    </source>
</evidence>
<accession>A0AAV6RFR3</accession>
<evidence type="ECO:0000256" key="3">
    <source>
        <dbReference type="ARBA" id="ARBA00017980"/>
    </source>
</evidence>
<keyword evidence="7 14" id="KW-0165">Cleavage on pair of basic residues</keyword>
<keyword evidence="8 14" id="KW-0812">Transmembrane</keyword>
<dbReference type="InterPro" id="IPR055355">
    <property type="entry name" value="ZP-C"/>
</dbReference>
<feature type="compositionally biased region" description="Polar residues" evidence="15">
    <location>
        <begin position="25"/>
        <end position="47"/>
    </location>
</feature>
<name>A0AAV6RFR3_SOLSE</name>
<keyword evidence="13" id="KW-0325">Glycoprotein</keyword>
<evidence type="ECO:0000256" key="13">
    <source>
        <dbReference type="ARBA" id="ARBA00023180"/>
    </source>
</evidence>
<keyword evidence="11 14" id="KW-0472">Membrane</keyword>
<keyword evidence="6 14" id="KW-0272">Extracellular matrix</keyword>
<keyword evidence="5 14" id="KW-0964">Secreted</keyword>
<dbReference type="InterPro" id="IPR055356">
    <property type="entry name" value="ZP-N"/>
</dbReference>
<evidence type="ECO:0000256" key="4">
    <source>
        <dbReference type="ARBA" id="ARBA00022475"/>
    </source>
</evidence>
<dbReference type="GO" id="GO:0035805">
    <property type="term" value="C:egg coat"/>
    <property type="evidence" value="ECO:0007669"/>
    <property type="project" value="UniProtKB-SubCell"/>
</dbReference>
<dbReference type="PROSITE" id="PS51034">
    <property type="entry name" value="ZP_2"/>
    <property type="match status" value="1"/>
</dbReference>
<feature type="transmembrane region" description="Helical" evidence="14">
    <location>
        <begin position="475"/>
        <end position="495"/>
    </location>
</feature>
<proteinExistence type="inferred from homology"/>
<evidence type="ECO:0000313" key="17">
    <source>
        <dbReference type="EMBL" id="KAG7503765.1"/>
    </source>
</evidence>
<feature type="domain" description="ZP" evidence="16">
    <location>
        <begin position="124"/>
        <end position="383"/>
    </location>
</feature>
<reference evidence="17 18" key="1">
    <citation type="journal article" date="2021" name="Sci. Rep.">
        <title>Chromosome anchoring in Senegalese sole (Solea senegalensis) reveals sex-associated markers and genome rearrangements in flatfish.</title>
        <authorList>
            <person name="Guerrero-Cozar I."/>
            <person name="Gomez-Garrido J."/>
            <person name="Berbel C."/>
            <person name="Martinez-Blanch J.F."/>
            <person name="Alioto T."/>
            <person name="Claros M.G."/>
            <person name="Gagnaire P.A."/>
            <person name="Manchado M."/>
        </authorList>
    </citation>
    <scope>NUCLEOTIDE SEQUENCE [LARGE SCALE GENOMIC DNA]</scope>
    <source>
        <strain evidence="17">Sse05_10M</strain>
    </source>
</reference>
<evidence type="ECO:0000256" key="7">
    <source>
        <dbReference type="ARBA" id="ARBA00022685"/>
    </source>
</evidence>
<comment type="function">
    <text evidence="14">Component of the zona pellucida, an extracellular matrix surrounding oocytes which mediates sperm binding, induction of the acrosome reaction and prevents post-fertilization polyspermy. The zona pellucida is composed of 3 to 4 glycoproteins, ZP1, ZP2, ZP3, and ZP4. ZP3 is essential for sperm binding and zona matrix formation.</text>
</comment>
<dbReference type="SMART" id="SM00241">
    <property type="entry name" value="ZP"/>
    <property type="match status" value="1"/>
</dbReference>
<dbReference type="GO" id="GO:0032190">
    <property type="term" value="F:acrosin binding"/>
    <property type="evidence" value="ECO:0007669"/>
    <property type="project" value="TreeGrafter"/>
</dbReference>
<dbReference type="GO" id="GO:2000344">
    <property type="term" value="P:positive regulation of acrosome reaction"/>
    <property type="evidence" value="ECO:0007669"/>
    <property type="project" value="UniProtKB-UniRule"/>
</dbReference>
<dbReference type="PANTHER" id="PTHR11576">
    <property type="entry name" value="ZONA PELLUCIDA SPERM-BINDING PROTEIN 3"/>
    <property type="match status" value="1"/>
</dbReference>
<comment type="subcellular location">
    <subcellularLocation>
        <location evidence="1">Secreted</location>
        <location evidence="1">Extracellular space</location>
        <location evidence="1">Extracellular matrix</location>
    </subcellularLocation>
    <subcellularLocation>
        <location evidence="14">Zona pellucida</location>
    </subcellularLocation>
    <subcellularLocation>
        <location evidence="14">Cell membrane</location>
        <topology evidence="14">Single-pass type I membrane protein</topology>
    </subcellularLocation>
</comment>
<evidence type="ECO:0000256" key="1">
    <source>
        <dbReference type="ARBA" id="ARBA00004498"/>
    </source>
</evidence>
<dbReference type="PANTHER" id="PTHR11576:SF2">
    <property type="entry name" value="ZONA PELLUCIDA SPERM-BINDING PROTEIN 3"/>
    <property type="match status" value="1"/>
</dbReference>
<evidence type="ECO:0000256" key="6">
    <source>
        <dbReference type="ARBA" id="ARBA00022530"/>
    </source>
</evidence>
<dbReference type="FunFam" id="2.60.40.3210:FF:000001">
    <property type="entry name" value="Zona pellucida sperm-binding protein 3"/>
    <property type="match status" value="1"/>
</dbReference>
<dbReference type="GO" id="GO:0035804">
    <property type="term" value="F:structural constituent of egg coat"/>
    <property type="evidence" value="ECO:0007669"/>
    <property type="project" value="UniProtKB-UniRule"/>
</dbReference>
<dbReference type="EMBL" id="JAGKHQ010000012">
    <property type="protein sequence ID" value="KAG7503765.1"/>
    <property type="molecule type" value="Genomic_DNA"/>
</dbReference>
<dbReference type="FunFam" id="2.60.40.4100:FF:000002">
    <property type="entry name" value="Zona pellucida sperm-binding protein 3"/>
    <property type="match status" value="1"/>
</dbReference>
<feature type="region of interest" description="Disordered" evidence="15">
    <location>
        <begin position="25"/>
        <end position="84"/>
    </location>
</feature>
<protein>
    <recommendedName>
        <fullName evidence="3 14">Zona pellucida sperm-binding protein 3</fullName>
    </recommendedName>
</protein>
<evidence type="ECO:0000256" key="11">
    <source>
        <dbReference type="ARBA" id="ARBA00023136"/>
    </source>
</evidence>
<comment type="similarity">
    <text evidence="2 14">Belongs to the ZP domain family. ZPC subfamily.</text>
</comment>
<feature type="chain" id="PRO_5043111048" description="Zona pellucida sperm-binding protein 3" evidence="14">
    <location>
        <begin position="25"/>
        <end position="509"/>
    </location>
</feature>
<gene>
    <name evidence="17" type="ORF">JOB18_044514</name>
</gene>
<dbReference type="InterPro" id="IPR001507">
    <property type="entry name" value="ZP_dom"/>
</dbReference>
<sequence length="509" mass="55657">MGFRGAELLGFVLLFSCGNIGVETASPSPSPAEQVTVSSQLPSSSQAGDPLRFPVSYRLKSDQLRKRPRTHTPTNLPPESASDLTAIKLPMRGPDLNPPVRQEPKVLLKVEQRVHVPADSVAVRCGEREVTVEVKQNFLGNGQLIRPSDLTLGGCASSGAADHVVHFKTELHGCSSTVKVTDNALVYSFTLIYSPTPAGSTFIFKTNSAEVGIECHYQRRQYVSTSAALRPTWTQLATDAVAEQRLDFSLRLMTEGWQSQRPSGVYFLSDVMHVEAAVQQGHHVPLRVHVDRCVATAKPDPGSNPRYPFINNHGCFTDAKLTGAKSYFLQRSQENKLHFLLKAFKFHTDQRNSMYITCHLKATRVSVPVDAQHKACSFLAEASRWVASGGDNNVCRCCESSCVEQQRRKRGLATRAGLPVLWEEETLVVGPVELQEHVLHVDLDLDQDEFPPETMSLLRASEEVHAASPPSVACAVSAVLSAVMLVIVAAVAAAADRRQHKSTGYVVST</sequence>
<dbReference type="Pfam" id="PF23344">
    <property type="entry name" value="ZP-N"/>
    <property type="match status" value="1"/>
</dbReference>
<dbReference type="GO" id="GO:0035803">
    <property type="term" value="P:egg coat formation"/>
    <property type="evidence" value="ECO:0007669"/>
    <property type="project" value="UniProtKB-UniRule"/>
</dbReference>
<comment type="domain">
    <text evidence="14">The ZP domain is involved in the polymerization of the ZP proteins to form the zona pellucida.</text>
</comment>
<dbReference type="Pfam" id="PF00100">
    <property type="entry name" value="Zona_pellucida"/>
    <property type="match status" value="1"/>
</dbReference>
<evidence type="ECO:0000256" key="9">
    <source>
        <dbReference type="ARBA" id="ARBA00022729"/>
    </source>
</evidence>
<organism evidence="17 18">
    <name type="scientific">Solea senegalensis</name>
    <name type="common">Senegalese sole</name>
    <dbReference type="NCBI Taxonomy" id="28829"/>
    <lineage>
        <taxon>Eukaryota</taxon>
        <taxon>Metazoa</taxon>
        <taxon>Chordata</taxon>
        <taxon>Craniata</taxon>
        <taxon>Vertebrata</taxon>
        <taxon>Euteleostomi</taxon>
        <taxon>Actinopterygii</taxon>
        <taxon>Neopterygii</taxon>
        <taxon>Teleostei</taxon>
        <taxon>Neoteleostei</taxon>
        <taxon>Acanthomorphata</taxon>
        <taxon>Carangaria</taxon>
        <taxon>Pleuronectiformes</taxon>
        <taxon>Pleuronectoidei</taxon>
        <taxon>Soleidae</taxon>
        <taxon>Solea</taxon>
    </lineage>
</organism>
<feature type="signal peptide" evidence="14">
    <location>
        <begin position="1"/>
        <end position="24"/>
    </location>
</feature>
<evidence type="ECO:0000256" key="5">
    <source>
        <dbReference type="ARBA" id="ARBA00022525"/>
    </source>
</evidence>
<keyword evidence="18" id="KW-1185">Reference proteome</keyword>
<evidence type="ECO:0000256" key="12">
    <source>
        <dbReference type="ARBA" id="ARBA00023157"/>
    </source>
</evidence>
<keyword evidence="10 14" id="KW-1133">Transmembrane helix</keyword>
<evidence type="ECO:0000259" key="16">
    <source>
        <dbReference type="PROSITE" id="PS51034"/>
    </source>
</evidence>
<keyword evidence="9 14" id="KW-0732">Signal</keyword>
<dbReference type="GO" id="GO:0005886">
    <property type="term" value="C:plasma membrane"/>
    <property type="evidence" value="ECO:0007669"/>
    <property type="project" value="UniProtKB-SubCell"/>
</dbReference>
<dbReference type="Proteomes" id="UP000693946">
    <property type="component" value="Linkage Group LG2"/>
</dbReference>
<evidence type="ECO:0000256" key="15">
    <source>
        <dbReference type="SAM" id="MobiDB-lite"/>
    </source>
</evidence>